<evidence type="ECO:0000313" key="4">
    <source>
        <dbReference type="Proteomes" id="UP000092321"/>
    </source>
</evidence>
<dbReference type="InterPro" id="IPR018789">
    <property type="entry name" value="Flo11"/>
</dbReference>
<reference evidence="4" key="1">
    <citation type="journal article" date="2016" name="Proc. Natl. Acad. Sci. U.S.A.">
        <title>Comparative genomics of biotechnologically important yeasts.</title>
        <authorList>
            <person name="Riley R."/>
            <person name="Haridas S."/>
            <person name="Wolfe K.H."/>
            <person name="Lopes M.R."/>
            <person name="Hittinger C.T."/>
            <person name="Goeker M."/>
            <person name="Salamov A.A."/>
            <person name="Wisecaver J.H."/>
            <person name="Long T.M."/>
            <person name="Calvey C.H."/>
            <person name="Aerts A.L."/>
            <person name="Barry K.W."/>
            <person name="Choi C."/>
            <person name="Clum A."/>
            <person name="Coughlan A.Y."/>
            <person name="Deshpande S."/>
            <person name="Douglass A.P."/>
            <person name="Hanson S.J."/>
            <person name="Klenk H.-P."/>
            <person name="LaButti K.M."/>
            <person name="Lapidus A."/>
            <person name="Lindquist E.A."/>
            <person name="Lipzen A.M."/>
            <person name="Meier-Kolthoff J.P."/>
            <person name="Ohm R.A."/>
            <person name="Otillar R.P."/>
            <person name="Pangilinan J.L."/>
            <person name="Peng Y."/>
            <person name="Rokas A."/>
            <person name="Rosa C.A."/>
            <person name="Scheuner C."/>
            <person name="Sibirny A.A."/>
            <person name="Slot J.C."/>
            <person name="Stielow J.B."/>
            <person name="Sun H."/>
            <person name="Kurtzman C.P."/>
            <person name="Blackwell M."/>
            <person name="Grigoriev I.V."/>
            <person name="Jeffries T.W."/>
        </authorList>
    </citation>
    <scope>NUCLEOTIDE SEQUENCE [LARGE SCALE GENOMIC DNA]</scope>
    <source>
        <strain evidence="4">NRRL Y-1626</strain>
    </source>
</reference>
<accession>A0A1B7TK44</accession>
<feature type="signal peptide" evidence="1">
    <location>
        <begin position="1"/>
        <end position="23"/>
    </location>
</feature>
<proteinExistence type="predicted"/>
<keyword evidence="4" id="KW-1185">Reference proteome</keyword>
<sequence>MLSTYFKNIFVLALLTFSKSASGSPIINDSLEKRNSLATCSAPVQQCYPKVTNNGMKGVPVTADIVSMQYDSSKGAYEVTINFKVTDTSISIENLNELKWLGISNSANNMIFSRNSKLFPDLNLQDFTISAYVSGTAVSGQPGYMHFNNQLGLQFDFCQYNINGGSSTVGACS</sequence>
<name>A0A1B7TK44_9ASCO</name>
<dbReference type="EMBL" id="LXPE01000001">
    <property type="protein sequence ID" value="OBA29121.1"/>
    <property type="molecule type" value="Genomic_DNA"/>
</dbReference>
<gene>
    <name evidence="3" type="ORF">HANVADRAFT_177</name>
</gene>
<dbReference type="PROSITE" id="PS51824">
    <property type="entry name" value="FLO11"/>
    <property type="match status" value="1"/>
</dbReference>
<feature type="non-terminal residue" evidence="3">
    <location>
        <position position="173"/>
    </location>
</feature>
<comment type="caution">
    <text evidence="3">The sequence shown here is derived from an EMBL/GenBank/DDBJ whole genome shotgun (WGS) entry which is preliminary data.</text>
</comment>
<dbReference type="OrthoDB" id="10630953at2759"/>
<dbReference type="Proteomes" id="UP000092321">
    <property type="component" value="Unassembled WGS sequence"/>
</dbReference>
<feature type="domain" description="Flo11" evidence="2">
    <location>
        <begin position="34"/>
        <end position="173"/>
    </location>
</feature>
<feature type="chain" id="PRO_5008598795" description="Flo11 domain-containing protein" evidence="1">
    <location>
        <begin position="24"/>
        <end position="173"/>
    </location>
</feature>
<evidence type="ECO:0000256" key="1">
    <source>
        <dbReference type="SAM" id="SignalP"/>
    </source>
</evidence>
<dbReference type="Pfam" id="PF10182">
    <property type="entry name" value="Flo11"/>
    <property type="match status" value="1"/>
</dbReference>
<dbReference type="AlphaFoldDB" id="A0A1B7TK44"/>
<organism evidence="3 4">
    <name type="scientific">Hanseniaspora valbyensis NRRL Y-1626</name>
    <dbReference type="NCBI Taxonomy" id="766949"/>
    <lineage>
        <taxon>Eukaryota</taxon>
        <taxon>Fungi</taxon>
        <taxon>Dikarya</taxon>
        <taxon>Ascomycota</taxon>
        <taxon>Saccharomycotina</taxon>
        <taxon>Saccharomycetes</taxon>
        <taxon>Saccharomycodales</taxon>
        <taxon>Saccharomycodaceae</taxon>
        <taxon>Hanseniaspora</taxon>
    </lineage>
</organism>
<keyword evidence="1" id="KW-0732">Signal</keyword>
<protein>
    <recommendedName>
        <fullName evidence="2">Flo11 domain-containing protein</fullName>
    </recommendedName>
</protein>
<evidence type="ECO:0000313" key="3">
    <source>
        <dbReference type="EMBL" id="OBA29121.1"/>
    </source>
</evidence>
<evidence type="ECO:0000259" key="2">
    <source>
        <dbReference type="PROSITE" id="PS51824"/>
    </source>
</evidence>